<dbReference type="Proteomes" id="UP001188597">
    <property type="component" value="Unassembled WGS sequence"/>
</dbReference>
<comment type="subcellular location">
    <subcellularLocation>
        <location evidence="1 6">Nucleus</location>
    </subcellularLocation>
</comment>
<comment type="function">
    <text evidence="6">Transcriptional repressor that regulates multiple aspects of plant growth and development.</text>
</comment>
<feature type="compositionally biased region" description="Pro residues" evidence="7">
    <location>
        <begin position="40"/>
        <end position="49"/>
    </location>
</feature>
<evidence type="ECO:0000259" key="8">
    <source>
        <dbReference type="PROSITE" id="PS51754"/>
    </source>
</evidence>
<evidence type="ECO:0000313" key="9">
    <source>
        <dbReference type="EMBL" id="KAK3006604.1"/>
    </source>
</evidence>
<evidence type="ECO:0000256" key="2">
    <source>
        <dbReference type="ARBA" id="ARBA00022491"/>
    </source>
</evidence>
<dbReference type="Pfam" id="PF04844">
    <property type="entry name" value="Ovate"/>
    <property type="match status" value="1"/>
</dbReference>
<dbReference type="AlphaFoldDB" id="A0AA88VEB2"/>
<evidence type="ECO:0000256" key="7">
    <source>
        <dbReference type="SAM" id="MobiDB-lite"/>
    </source>
</evidence>
<feature type="domain" description="OVATE" evidence="8">
    <location>
        <begin position="305"/>
        <end position="364"/>
    </location>
</feature>
<reference evidence="9" key="1">
    <citation type="submission" date="2022-12" db="EMBL/GenBank/DDBJ databases">
        <title>Draft genome assemblies for two species of Escallonia (Escalloniales).</title>
        <authorList>
            <person name="Chanderbali A."/>
            <person name="Dervinis C."/>
            <person name="Anghel I."/>
            <person name="Soltis D."/>
            <person name="Soltis P."/>
            <person name="Zapata F."/>
        </authorList>
    </citation>
    <scope>NUCLEOTIDE SEQUENCE</scope>
    <source>
        <strain evidence="9">UCBG64.0493</strain>
        <tissue evidence="9">Leaf</tissue>
    </source>
</reference>
<feature type="compositionally biased region" description="Basic residues" evidence="7">
    <location>
        <begin position="101"/>
        <end position="111"/>
    </location>
</feature>
<dbReference type="PROSITE" id="PS51754">
    <property type="entry name" value="OVATE"/>
    <property type="match status" value="1"/>
</dbReference>
<evidence type="ECO:0000256" key="1">
    <source>
        <dbReference type="ARBA" id="ARBA00004123"/>
    </source>
</evidence>
<dbReference type="GO" id="GO:0005634">
    <property type="term" value="C:nucleus"/>
    <property type="evidence" value="ECO:0007669"/>
    <property type="project" value="UniProtKB-SubCell"/>
</dbReference>
<dbReference type="PANTHER" id="PTHR33057:SF128">
    <property type="entry name" value="TRANSCRIPTION REPRESSOR OFP3"/>
    <property type="match status" value="1"/>
</dbReference>
<evidence type="ECO:0000256" key="3">
    <source>
        <dbReference type="ARBA" id="ARBA00023015"/>
    </source>
</evidence>
<dbReference type="EMBL" id="JAVXUP010001971">
    <property type="protein sequence ID" value="KAK3006604.1"/>
    <property type="molecule type" value="Genomic_DNA"/>
</dbReference>
<gene>
    <name evidence="9" type="ORF">RJ639_016499</name>
</gene>
<sequence>MGNYRFRLSDMIPNAWFYKLRDMNKTRNQNNTHPIKKKLPPPPPPPPPATSQKPAPSHPKKQSYYYYYNSEPPTRDAKFYSSPTNPKASDTHFFDPPRNSSKARRRKRKSIYKPSPSPRLMPPSSISSDCSCRAELNSAWIKSEQSRDQGYFASSTETSPEPDFLRSPSSEFESSDIIIDMNETSYTKKVEKFDGFDSISEIDLPPILTRPAKVASDDAPATLEANHGSLSIKIVKECSNTKTQKETKTTTTTAVNRKSVSYTAGVRLRSHSPRLVSKKVQVHGRKSVSTSSKPRKGGYTESFAIVKSSFDPQKDFRESMMEMIVENNIRASKDLEELLACYLSLNSDEYHDLIVKAFEQIWFNLPDHRL</sequence>
<evidence type="ECO:0000313" key="10">
    <source>
        <dbReference type="Proteomes" id="UP001188597"/>
    </source>
</evidence>
<dbReference type="PANTHER" id="PTHR33057">
    <property type="entry name" value="TRANSCRIPTION REPRESSOR OFP7-RELATED"/>
    <property type="match status" value="1"/>
</dbReference>
<evidence type="ECO:0000256" key="4">
    <source>
        <dbReference type="ARBA" id="ARBA00023163"/>
    </source>
</evidence>
<dbReference type="NCBIfam" id="TIGR01568">
    <property type="entry name" value="A_thal_3678"/>
    <property type="match status" value="1"/>
</dbReference>
<dbReference type="InterPro" id="IPR038933">
    <property type="entry name" value="Ovate"/>
</dbReference>
<feature type="region of interest" description="Disordered" evidence="7">
    <location>
        <begin position="27"/>
        <end position="128"/>
    </location>
</feature>
<dbReference type="GO" id="GO:0003677">
    <property type="term" value="F:DNA binding"/>
    <property type="evidence" value="ECO:0007669"/>
    <property type="project" value="InterPro"/>
</dbReference>
<keyword evidence="5 6" id="KW-0539">Nucleus</keyword>
<organism evidence="9 10">
    <name type="scientific">Escallonia herrerae</name>
    <dbReference type="NCBI Taxonomy" id="1293975"/>
    <lineage>
        <taxon>Eukaryota</taxon>
        <taxon>Viridiplantae</taxon>
        <taxon>Streptophyta</taxon>
        <taxon>Embryophyta</taxon>
        <taxon>Tracheophyta</taxon>
        <taxon>Spermatophyta</taxon>
        <taxon>Magnoliopsida</taxon>
        <taxon>eudicotyledons</taxon>
        <taxon>Gunneridae</taxon>
        <taxon>Pentapetalae</taxon>
        <taxon>asterids</taxon>
        <taxon>campanulids</taxon>
        <taxon>Escalloniales</taxon>
        <taxon>Escalloniaceae</taxon>
        <taxon>Escallonia</taxon>
    </lineage>
</organism>
<evidence type="ECO:0000256" key="5">
    <source>
        <dbReference type="ARBA" id="ARBA00023242"/>
    </source>
</evidence>
<name>A0AA88VEB2_9ASTE</name>
<evidence type="ECO:0000256" key="6">
    <source>
        <dbReference type="RuleBase" id="RU367028"/>
    </source>
</evidence>
<keyword evidence="10" id="KW-1185">Reference proteome</keyword>
<accession>A0AA88VEB2</accession>
<dbReference type="InterPro" id="IPR006458">
    <property type="entry name" value="Ovate_C"/>
</dbReference>
<dbReference type="GO" id="GO:0045892">
    <property type="term" value="P:negative regulation of DNA-templated transcription"/>
    <property type="evidence" value="ECO:0007669"/>
    <property type="project" value="UniProtKB-UniRule"/>
</dbReference>
<dbReference type="InterPro" id="IPR025830">
    <property type="entry name" value="DNA_bnd_dom_ovate"/>
</dbReference>
<comment type="caution">
    <text evidence="9">The sequence shown here is derived from an EMBL/GenBank/DDBJ whole genome shotgun (WGS) entry which is preliminary data.</text>
</comment>
<dbReference type="Pfam" id="PF13724">
    <property type="entry name" value="DNA_binding_2"/>
    <property type="match status" value="1"/>
</dbReference>
<protein>
    <recommendedName>
        <fullName evidence="6">Transcription repressor</fullName>
    </recommendedName>
    <alternativeName>
        <fullName evidence="6">Ovate family protein</fullName>
    </alternativeName>
</protein>
<proteinExistence type="predicted"/>
<keyword evidence="2 6" id="KW-0678">Repressor</keyword>
<feature type="region of interest" description="Disordered" evidence="7">
    <location>
        <begin position="150"/>
        <end position="171"/>
    </location>
</feature>
<keyword evidence="3 6" id="KW-0805">Transcription regulation</keyword>
<keyword evidence="4 6" id="KW-0804">Transcription</keyword>